<evidence type="ECO:0000313" key="9">
    <source>
        <dbReference type="Proteomes" id="UP000000600"/>
    </source>
</evidence>
<dbReference type="Proteomes" id="UP000000600">
    <property type="component" value="Unassembled WGS sequence"/>
</dbReference>
<dbReference type="GO" id="GO:0005975">
    <property type="term" value="P:carbohydrate metabolic process"/>
    <property type="evidence" value="ECO:0007669"/>
    <property type="project" value="InterPro"/>
</dbReference>
<dbReference type="KEGG" id="ptm:GSPATT00014769001"/>
<dbReference type="PANTHER" id="PTHR12837">
    <property type="entry name" value="POLY ADP-RIBOSE GLYCOHYDROLASE"/>
    <property type="match status" value="1"/>
</dbReference>
<dbReference type="InterPro" id="IPR007724">
    <property type="entry name" value="Poly_GlycHdrlase"/>
</dbReference>
<evidence type="ECO:0000256" key="3">
    <source>
        <dbReference type="ARBA" id="ARBA00022801"/>
    </source>
</evidence>
<accession>A0D9X0</accession>
<evidence type="ECO:0000256" key="4">
    <source>
        <dbReference type="PIRSR" id="PIRSR607724-1"/>
    </source>
</evidence>
<dbReference type="GO" id="GO:1990966">
    <property type="term" value="P:ATP generation from poly-ADP-D-ribose"/>
    <property type="evidence" value="ECO:0000318"/>
    <property type="project" value="GO_Central"/>
</dbReference>
<dbReference type="STRING" id="5888.A0D9X0"/>
<dbReference type="InParanoid" id="A0D9X0"/>
<dbReference type="PANTHER" id="PTHR12837:SF0">
    <property type="entry name" value="POLY(ADP-RIBOSE) GLYCOHYDROLASE"/>
    <property type="match status" value="1"/>
</dbReference>
<comment type="similarity">
    <text evidence="1">Belongs to the poly(ADP-ribose) glycohydrolase family.</text>
</comment>
<feature type="active site" evidence="4">
    <location>
        <position position="279"/>
    </location>
</feature>
<dbReference type="EMBL" id="CT868341">
    <property type="protein sequence ID" value="CAK79837.1"/>
    <property type="molecule type" value="Genomic_DNA"/>
</dbReference>
<name>A0D9X0_PARTE</name>
<dbReference type="GO" id="GO:0005737">
    <property type="term" value="C:cytoplasm"/>
    <property type="evidence" value="ECO:0000318"/>
    <property type="project" value="GO_Central"/>
</dbReference>
<feature type="binding site" evidence="5">
    <location>
        <position position="319"/>
    </location>
    <ligand>
        <name>substrate</name>
    </ligand>
</feature>
<dbReference type="AlphaFoldDB" id="A0D9X0"/>
<protein>
    <recommendedName>
        <fullName evidence="2">poly(ADP-ribose) glycohydrolase</fullName>
        <ecNumber evidence="2">3.2.1.143</ecNumber>
    </recommendedName>
</protein>
<dbReference type="InterPro" id="IPR046372">
    <property type="entry name" value="PARG_cat_C"/>
</dbReference>
<dbReference type="RefSeq" id="XP_001447234.1">
    <property type="nucleotide sequence ID" value="XM_001447197.2"/>
</dbReference>
<evidence type="ECO:0000256" key="2">
    <source>
        <dbReference type="ARBA" id="ARBA00012255"/>
    </source>
</evidence>
<evidence type="ECO:0000256" key="1">
    <source>
        <dbReference type="ARBA" id="ARBA00009545"/>
    </source>
</evidence>
<feature type="active site" evidence="4">
    <location>
        <position position="261"/>
    </location>
</feature>
<feature type="binding site" evidence="5">
    <location>
        <position position="278"/>
    </location>
    <ligand>
        <name>substrate</name>
    </ligand>
</feature>
<reference evidence="8 9" key="1">
    <citation type="journal article" date="2006" name="Nature">
        <title>Global trends of whole-genome duplications revealed by the ciliate Paramecium tetraurelia.</title>
        <authorList>
            <consortium name="Genoscope"/>
            <person name="Aury J.-M."/>
            <person name="Jaillon O."/>
            <person name="Duret L."/>
            <person name="Noel B."/>
            <person name="Jubin C."/>
            <person name="Porcel B.M."/>
            <person name="Segurens B."/>
            <person name="Daubin V."/>
            <person name="Anthouard V."/>
            <person name="Aiach N."/>
            <person name="Arnaiz O."/>
            <person name="Billaut A."/>
            <person name="Beisson J."/>
            <person name="Blanc I."/>
            <person name="Bouhouche K."/>
            <person name="Camara F."/>
            <person name="Duharcourt S."/>
            <person name="Guigo R."/>
            <person name="Gogendeau D."/>
            <person name="Katinka M."/>
            <person name="Keller A.-M."/>
            <person name="Kissmehl R."/>
            <person name="Klotz C."/>
            <person name="Koll F."/>
            <person name="Le Moue A."/>
            <person name="Lepere C."/>
            <person name="Malinsky S."/>
            <person name="Nowacki M."/>
            <person name="Nowak J.K."/>
            <person name="Plattner H."/>
            <person name="Poulain J."/>
            <person name="Ruiz F."/>
            <person name="Serrano V."/>
            <person name="Zagulski M."/>
            <person name="Dessen P."/>
            <person name="Betermier M."/>
            <person name="Weissenbach J."/>
            <person name="Scarpelli C."/>
            <person name="Schachter V."/>
            <person name="Sperling L."/>
            <person name="Meyer E."/>
            <person name="Cohen J."/>
            <person name="Wincker P."/>
        </authorList>
    </citation>
    <scope>NUCLEOTIDE SEQUENCE [LARGE SCALE GENOMIC DNA]</scope>
    <source>
        <strain evidence="8 9">Stock d4-2</strain>
    </source>
</reference>
<feature type="domain" description="PARG catalytic Macro" evidence="6">
    <location>
        <begin position="233"/>
        <end position="410"/>
    </location>
</feature>
<feature type="active site" evidence="4">
    <location>
        <position position="280"/>
    </location>
</feature>
<feature type="domain" description="PARG helical" evidence="7">
    <location>
        <begin position="121"/>
        <end position="228"/>
    </location>
</feature>
<evidence type="ECO:0000313" key="8">
    <source>
        <dbReference type="EMBL" id="CAK79837.1"/>
    </source>
</evidence>
<dbReference type="InterPro" id="IPR048362">
    <property type="entry name" value="PARG_helical"/>
</dbReference>
<dbReference type="HOGENOM" id="CLU_013388_0_0_1"/>
<organism evidence="8 9">
    <name type="scientific">Paramecium tetraurelia</name>
    <dbReference type="NCBI Taxonomy" id="5888"/>
    <lineage>
        <taxon>Eukaryota</taxon>
        <taxon>Sar</taxon>
        <taxon>Alveolata</taxon>
        <taxon>Ciliophora</taxon>
        <taxon>Intramacronucleata</taxon>
        <taxon>Oligohymenophorea</taxon>
        <taxon>Peniculida</taxon>
        <taxon>Parameciidae</taxon>
        <taxon>Paramecium</taxon>
    </lineage>
</organism>
<dbReference type="EC" id="3.2.1.143" evidence="2"/>
<dbReference type="OrthoDB" id="1937899at2759"/>
<dbReference type="GO" id="GO:0004649">
    <property type="term" value="F:poly(ADP-ribose) glycohydrolase activity"/>
    <property type="evidence" value="ECO:0000318"/>
    <property type="project" value="GO_Central"/>
</dbReference>
<dbReference type="GeneID" id="5033019"/>
<evidence type="ECO:0000259" key="7">
    <source>
        <dbReference type="Pfam" id="PF20811"/>
    </source>
</evidence>
<dbReference type="GO" id="GO:0005634">
    <property type="term" value="C:nucleus"/>
    <property type="evidence" value="ECO:0000318"/>
    <property type="project" value="GO_Central"/>
</dbReference>
<dbReference type="Pfam" id="PF05028">
    <property type="entry name" value="PARG_cat_C"/>
    <property type="match status" value="1"/>
</dbReference>
<dbReference type="OMA" id="NQLWEYI"/>
<keyword evidence="3" id="KW-0378">Hydrolase</keyword>
<dbReference type="eggNOG" id="KOG2064">
    <property type="taxonomic scope" value="Eukaryota"/>
</dbReference>
<dbReference type="Pfam" id="PF20811">
    <property type="entry name" value="PARG_cat_N"/>
    <property type="match status" value="1"/>
</dbReference>
<evidence type="ECO:0000256" key="5">
    <source>
        <dbReference type="PIRSR" id="PIRSR607724-2"/>
    </source>
</evidence>
<gene>
    <name evidence="8" type="ORF">GSPATT00014769001</name>
</gene>
<evidence type="ECO:0000259" key="6">
    <source>
        <dbReference type="Pfam" id="PF05028"/>
    </source>
</evidence>
<feature type="binding site" evidence="5">
    <location>
        <position position="264"/>
    </location>
    <ligand>
        <name>substrate</name>
    </ligand>
</feature>
<dbReference type="GO" id="GO:0006282">
    <property type="term" value="P:regulation of DNA repair"/>
    <property type="evidence" value="ECO:0000318"/>
    <property type="project" value="GO_Central"/>
</dbReference>
<dbReference type="GO" id="GO:0009225">
    <property type="term" value="P:nucleotide-sugar metabolic process"/>
    <property type="evidence" value="ECO:0000318"/>
    <property type="project" value="GO_Central"/>
</dbReference>
<proteinExistence type="inferred from homology"/>
<keyword evidence="9" id="KW-1185">Reference proteome</keyword>
<sequence length="462" mass="53789">MNQQSSDQKFVGISTPVLSDQEEDAQNNKQEQQPLQFLYISPNLFNKLWPEIKKQLQLLKASQTNLTAFSVQQVIEEIYCLHFQNVYSINKSQPKQIKNKINFKNFCTALDGFPLKREFLAKIPLISDLALKMDSEFTDYLSMLLEKVELKRIQVAILLANMFLCVMHLQPDYKQLPAVFIMAKLFNRSNEDSGQNNIKIQKLRCLFYYFLHVFSPEFKPHEKITFTRKKQNLTMISKPLCEFVYCEQGQMENVQDSFIVDFANKRIGGGVLNLGCVQEEILFLTHPEALASLLITTEIKQDESIIIERVNRLIMYEGYKDKFECKGTVKQIRSVNFICIDAGDYSGNYHQQYKEYKRELTKSYCGFYGIARICTGKWGCGVFGGEWQLKALIQWVAASMGGCRQLVFINDEQYAYNQAFNLIKGLNSNQLWEYIQKYCQRKSQEELNNINAIDYILSQQRF</sequence>